<evidence type="ECO:0000313" key="2">
    <source>
        <dbReference type="Proteomes" id="UP001295444"/>
    </source>
</evidence>
<organism evidence="1 2">
    <name type="scientific">Pelobates cultripes</name>
    <name type="common">Western spadefoot toad</name>
    <dbReference type="NCBI Taxonomy" id="61616"/>
    <lineage>
        <taxon>Eukaryota</taxon>
        <taxon>Metazoa</taxon>
        <taxon>Chordata</taxon>
        <taxon>Craniata</taxon>
        <taxon>Vertebrata</taxon>
        <taxon>Euteleostomi</taxon>
        <taxon>Amphibia</taxon>
        <taxon>Batrachia</taxon>
        <taxon>Anura</taxon>
        <taxon>Pelobatoidea</taxon>
        <taxon>Pelobatidae</taxon>
        <taxon>Pelobates</taxon>
    </lineage>
</organism>
<name>A0AAD1S8M2_PELCU</name>
<protein>
    <submittedName>
        <fullName evidence="1">Uncharacterized protein</fullName>
    </submittedName>
</protein>
<dbReference type="EMBL" id="OW240916">
    <property type="protein sequence ID" value="CAH2292198.1"/>
    <property type="molecule type" value="Genomic_DNA"/>
</dbReference>
<dbReference type="Proteomes" id="UP001295444">
    <property type="component" value="Chromosome 05"/>
</dbReference>
<reference evidence="1" key="1">
    <citation type="submission" date="2022-03" db="EMBL/GenBank/DDBJ databases">
        <authorList>
            <person name="Alioto T."/>
            <person name="Alioto T."/>
            <person name="Gomez Garrido J."/>
        </authorList>
    </citation>
    <scope>NUCLEOTIDE SEQUENCE</scope>
</reference>
<dbReference type="AlphaFoldDB" id="A0AAD1S8M2"/>
<evidence type="ECO:0000313" key="1">
    <source>
        <dbReference type="EMBL" id="CAH2292198.1"/>
    </source>
</evidence>
<proteinExistence type="predicted"/>
<feature type="non-terminal residue" evidence="1">
    <location>
        <position position="1"/>
    </location>
</feature>
<accession>A0AAD1S8M2</accession>
<feature type="non-terminal residue" evidence="1">
    <location>
        <position position="91"/>
    </location>
</feature>
<gene>
    <name evidence="1" type="ORF">PECUL_23A061480</name>
</gene>
<sequence>SEQPLRYQLVFFPPSLGPQRELEFNDLILCQTNILYWKKSTRTHWLIPRSIPPYMWREKHEEVQRLKKFPQSSHSLPLLRWVNVLASVMGE</sequence>
<keyword evidence="2" id="KW-1185">Reference proteome</keyword>